<dbReference type="InterPro" id="IPR045865">
    <property type="entry name" value="ACT-like_dom_sf"/>
</dbReference>
<reference evidence="1 2" key="1">
    <citation type="submission" date="2018-08" db="EMBL/GenBank/DDBJ databases">
        <title>Thalassotalea euphylliae genome.</title>
        <authorList>
            <person name="Summers S."/>
            <person name="Rice S.A."/>
            <person name="Freckelton M.L."/>
            <person name="Nedved B.T."/>
            <person name="Hadfield M.G."/>
        </authorList>
    </citation>
    <scope>NUCLEOTIDE SEQUENCE [LARGE SCALE GENOMIC DNA]</scope>
    <source>
        <strain evidence="1 2">H1</strain>
    </source>
</reference>
<dbReference type="AlphaFoldDB" id="A0A3E0TM52"/>
<dbReference type="OrthoDB" id="6198158at2"/>
<comment type="caution">
    <text evidence="1">The sequence shown here is derived from an EMBL/GenBank/DDBJ whole genome shotgun (WGS) entry which is preliminary data.</text>
</comment>
<organism evidence="1 2">
    <name type="scientific">Thalassotalea euphylliae</name>
    <dbReference type="NCBI Taxonomy" id="1655234"/>
    <lineage>
        <taxon>Bacteria</taxon>
        <taxon>Pseudomonadati</taxon>
        <taxon>Pseudomonadota</taxon>
        <taxon>Gammaproteobacteria</taxon>
        <taxon>Alteromonadales</taxon>
        <taxon>Colwelliaceae</taxon>
        <taxon>Thalassotalea</taxon>
    </lineage>
</organism>
<sequence length="89" mass="9980">MQTARPEHTLRISAAQQTTVLERILQVTRYRGFQVSGINMFTEQSSDAVDIEMTVSSDHPVSQLQLQLSKLFDIKTIEIQDTAGAQCRA</sequence>
<dbReference type="Proteomes" id="UP000256478">
    <property type="component" value="Unassembled WGS sequence"/>
</dbReference>
<accession>A0A3E0TM52</accession>
<dbReference type="GO" id="GO:0003984">
    <property type="term" value="F:acetolactate synthase activity"/>
    <property type="evidence" value="ECO:0007669"/>
    <property type="project" value="UniProtKB-EC"/>
</dbReference>
<proteinExistence type="predicted"/>
<dbReference type="RefSeq" id="WP_116006290.1">
    <property type="nucleotide sequence ID" value="NZ_QUOU01000001.1"/>
</dbReference>
<evidence type="ECO:0000313" key="2">
    <source>
        <dbReference type="Proteomes" id="UP000256478"/>
    </source>
</evidence>
<dbReference type="EMBL" id="QUOU01000001">
    <property type="protein sequence ID" value="REL25125.1"/>
    <property type="molecule type" value="Genomic_DNA"/>
</dbReference>
<dbReference type="Gene3D" id="3.30.70.260">
    <property type="match status" value="1"/>
</dbReference>
<protein>
    <submittedName>
        <fullName evidence="1">Acetolactate synthase 2 small subunit</fullName>
        <ecNumber evidence="1">2.2.1.6</ecNumber>
    </submittedName>
</protein>
<evidence type="ECO:0000313" key="1">
    <source>
        <dbReference type="EMBL" id="REL25125.1"/>
    </source>
</evidence>
<gene>
    <name evidence="1" type="ORF">DXX93_00215</name>
</gene>
<name>A0A3E0TM52_9GAMM</name>
<dbReference type="Pfam" id="PF13710">
    <property type="entry name" value="ACT_5"/>
    <property type="match status" value="1"/>
</dbReference>
<keyword evidence="1" id="KW-0808">Transferase</keyword>
<dbReference type="NCBIfam" id="NF008362">
    <property type="entry name" value="PRK11152.1"/>
    <property type="match status" value="1"/>
</dbReference>
<dbReference type="SUPFAM" id="SSF55021">
    <property type="entry name" value="ACT-like"/>
    <property type="match status" value="1"/>
</dbReference>
<dbReference type="EC" id="2.2.1.6" evidence="1"/>